<name>A0A1M2URE4_MARNT</name>
<reference evidence="2" key="1">
    <citation type="submission" date="2016-11" db="EMBL/GenBank/DDBJ databases">
        <title>Draft Genome Sequence of Marinobacter hydrocarbonoclasticus strain STW2, a polyaromatic aromatic hydrocarbon degrading and denitrifying bacterium from rhizosphere of Seagrass Enhalus acodoides.</title>
        <authorList>
            <person name="Ling J."/>
            <person name="Dong J."/>
        </authorList>
    </citation>
    <scope>NUCLEOTIDE SEQUENCE [LARGE SCALE GENOMIC DNA]</scope>
    <source>
        <strain evidence="2">STW2</strain>
    </source>
</reference>
<feature type="coiled-coil region" evidence="1">
    <location>
        <begin position="105"/>
        <end position="142"/>
    </location>
</feature>
<dbReference type="EMBL" id="MPKY01000004">
    <property type="protein sequence ID" value="OJS97924.1"/>
    <property type="molecule type" value="Genomic_DNA"/>
</dbReference>
<proteinExistence type="predicted"/>
<evidence type="ECO:0000256" key="1">
    <source>
        <dbReference type="SAM" id="Coils"/>
    </source>
</evidence>
<dbReference type="OrthoDB" id="6366473at2"/>
<keyword evidence="3" id="KW-1185">Reference proteome</keyword>
<dbReference type="AlphaFoldDB" id="A0A1M2URE4"/>
<sequence>MADSLNINLLIPFKDNSGARRNLYKAEIEKFRAQLDARASEIGDDLATIFGENFELAISSRSDGTTRKYFWRFRSSKRDRKYVRLAAVSIQDYLRSLDHEEVLHLKVLEEEIIYLNANLRLLKAMTDSIEQSENEIAELQELAV</sequence>
<comment type="caution">
    <text evidence="2">The sequence shown here is derived from an EMBL/GenBank/DDBJ whole genome shotgun (WGS) entry which is preliminary data.</text>
</comment>
<organism evidence="2 3">
    <name type="scientific">Marinobacter nauticus</name>
    <name type="common">Marinobacter hydrocarbonoclasticus</name>
    <name type="synonym">Marinobacter aquaeolei</name>
    <dbReference type="NCBI Taxonomy" id="2743"/>
    <lineage>
        <taxon>Bacteria</taxon>
        <taxon>Pseudomonadati</taxon>
        <taxon>Pseudomonadota</taxon>
        <taxon>Gammaproteobacteria</taxon>
        <taxon>Pseudomonadales</taxon>
        <taxon>Marinobacteraceae</taxon>
        <taxon>Marinobacter</taxon>
    </lineage>
</organism>
<keyword evidence="1" id="KW-0175">Coiled coil</keyword>
<dbReference type="Proteomes" id="UP000183986">
    <property type="component" value="Unassembled WGS sequence"/>
</dbReference>
<gene>
    <name evidence="2" type="ORF">BEE62_16505</name>
</gene>
<evidence type="ECO:0000313" key="3">
    <source>
        <dbReference type="Proteomes" id="UP000183986"/>
    </source>
</evidence>
<accession>A0A1M2URE4</accession>
<protein>
    <recommendedName>
        <fullName evidence="4">DUF3158 family protein</fullName>
    </recommendedName>
</protein>
<evidence type="ECO:0000313" key="2">
    <source>
        <dbReference type="EMBL" id="OJS97924.1"/>
    </source>
</evidence>
<evidence type="ECO:0008006" key="4">
    <source>
        <dbReference type="Google" id="ProtNLM"/>
    </source>
</evidence>
<dbReference type="RefSeq" id="WP_072678423.1">
    <property type="nucleotide sequence ID" value="NZ_MPKY01000004.1"/>
</dbReference>